<evidence type="ECO:0000256" key="10">
    <source>
        <dbReference type="ARBA" id="ARBA00023136"/>
    </source>
</evidence>
<dbReference type="InterPro" id="IPR003593">
    <property type="entry name" value="AAA+_ATPase"/>
</dbReference>
<dbReference type="Pfam" id="PF00005">
    <property type="entry name" value="ABC_tran"/>
    <property type="match status" value="1"/>
</dbReference>
<protein>
    <submittedName>
        <fullName evidence="13">ATP-binding cassette domain-containing protein</fullName>
    </submittedName>
</protein>
<feature type="transmembrane region" description="Helical" evidence="11">
    <location>
        <begin position="6"/>
        <end position="28"/>
    </location>
</feature>
<feature type="transmembrane region" description="Helical" evidence="11">
    <location>
        <begin position="97"/>
        <end position="120"/>
    </location>
</feature>
<feature type="transmembrane region" description="Helical" evidence="11">
    <location>
        <begin position="386"/>
        <end position="406"/>
    </location>
</feature>
<feature type="transmembrane region" description="Helical" evidence="11">
    <location>
        <begin position="35"/>
        <end position="54"/>
    </location>
</feature>
<keyword evidence="10 11" id="KW-0472">Membrane</keyword>
<feature type="domain" description="ABC transporter" evidence="12">
    <location>
        <begin position="641"/>
        <end position="887"/>
    </location>
</feature>
<dbReference type="GO" id="GO:0015807">
    <property type="term" value="P:L-amino acid transport"/>
    <property type="evidence" value="ECO:0007669"/>
    <property type="project" value="TreeGrafter"/>
</dbReference>
<dbReference type="GO" id="GO:0016887">
    <property type="term" value="F:ATP hydrolysis activity"/>
    <property type="evidence" value="ECO:0007669"/>
    <property type="project" value="InterPro"/>
</dbReference>
<proteinExistence type="inferred from homology"/>
<dbReference type="CDD" id="cd03219">
    <property type="entry name" value="ABC_Mj1267_LivG_branched"/>
    <property type="match status" value="1"/>
</dbReference>
<dbReference type="PANTHER" id="PTHR43820">
    <property type="entry name" value="HIGH-AFFINITY BRANCHED-CHAIN AMINO ACID TRANSPORT ATP-BINDING PROTEIN LIVF"/>
    <property type="match status" value="1"/>
</dbReference>
<evidence type="ECO:0000256" key="4">
    <source>
        <dbReference type="ARBA" id="ARBA00022475"/>
    </source>
</evidence>
<comment type="caution">
    <text evidence="13">The sequence shown here is derived from an EMBL/GenBank/DDBJ whole genome shotgun (WGS) entry which is preliminary data.</text>
</comment>
<keyword evidence="9 11" id="KW-1133">Transmembrane helix</keyword>
<feature type="transmembrane region" description="Helical" evidence="11">
    <location>
        <begin position="313"/>
        <end position="330"/>
    </location>
</feature>
<dbReference type="SUPFAM" id="SSF52540">
    <property type="entry name" value="P-loop containing nucleoside triphosphate hydrolases"/>
    <property type="match status" value="1"/>
</dbReference>
<dbReference type="InterPro" id="IPR032823">
    <property type="entry name" value="BCA_ABC_TP_C"/>
</dbReference>
<evidence type="ECO:0000256" key="3">
    <source>
        <dbReference type="ARBA" id="ARBA00022448"/>
    </source>
</evidence>
<dbReference type="CDD" id="cd06581">
    <property type="entry name" value="TM_PBP1_LivM_like"/>
    <property type="match status" value="1"/>
</dbReference>
<evidence type="ECO:0000256" key="11">
    <source>
        <dbReference type="SAM" id="Phobius"/>
    </source>
</evidence>
<dbReference type="InterPro" id="IPR052156">
    <property type="entry name" value="BCAA_Transport_ATP-bd_LivF"/>
</dbReference>
<evidence type="ECO:0000256" key="2">
    <source>
        <dbReference type="ARBA" id="ARBA00005417"/>
    </source>
</evidence>
<dbReference type="Gene3D" id="3.40.50.300">
    <property type="entry name" value="P-loop containing nucleotide triphosphate hydrolases"/>
    <property type="match status" value="1"/>
</dbReference>
<dbReference type="InterPro" id="IPR027417">
    <property type="entry name" value="P-loop_NTPase"/>
</dbReference>
<dbReference type="GO" id="GO:0015658">
    <property type="term" value="F:branched-chain amino acid transmembrane transporter activity"/>
    <property type="evidence" value="ECO:0007669"/>
    <property type="project" value="InterPro"/>
</dbReference>
<reference evidence="13 14" key="1">
    <citation type="submission" date="2021-04" db="EMBL/GenBank/DDBJ databases">
        <authorList>
            <person name="Tang X."/>
            <person name="Zhou X."/>
            <person name="Chen X."/>
            <person name="Cernava T."/>
            <person name="Zhang C."/>
        </authorList>
    </citation>
    <scope>NUCLEOTIDE SEQUENCE [LARGE SCALE GENOMIC DNA]</scope>
    <source>
        <strain evidence="13 14">BH-SS-21</strain>
    </source>
</reference>
<keyword evidence="4" id="KW-1003">Cell membrane</keyword>
<evidence type="ECO:0000256" key="6">
    <source>
        <dbReference type="ARBA" id="ARBA00022741"/>
    </source>
</evidence>
<evidence type="ECO:0000256" key="9">
    <source>
        <dbReference type="ARBA" id="ARBA00022989"/>
    </source>
</evidence>
<dbReference type="GO" id="GO:0005524">
    <property type="term" value="F:ATP binding"/>
    <property type="evidence" value="ECO:0007669"/>
    <property type="project" value="UniProtKB-KW"/>
</dbReference>
<dbReference type="Proteomes" id="UP000677413">
    <property type="component" value="Unassembled WGS sequence"/>
</dbReference>
<evidence type="ECO:0000256" key="1">
    <source>
        <dbReference type="ARBA" id="ARBA00004651"/>
    </source>
</evidence>
<name>A0A940XRP1_9ACTN</name>
<feature type="transmembrane region" description="Helical" evidence="11">
    <location>
        <begin position="583"/>
        <end position="601"/>
    </location>
</feature>
<dbReference type="PANTHER" id="PTHR43820:SF3">
    <property type="entry name" value="BRANCHED-CHAIN AMINO ACID TRANSPORT SYSTEM,ATP-BINDING PROTEIN"/>
    <property type="match status" value="1"/>
</dbReference>
<feature type="transmembrane region" description="Helical" evidence="11">
    <location>
        <begin position="359"/>
        <end position="380"/>
    </location>
</feature>
<keyword evidence="6" id="KW-0547">Nucleotide-binding</keyword>
<dbReference type="InterPro" id="IPR001851">
    <property type="entry name" value="ABC_transp_permease"/>
</dbReference>
<evidence type="ECO:0000313" key="13">
    <source>
        <dbReference type="EMBL" id="MBQ0850744.1"/>
    </source>
</evidence>
<evidence type="ECO:0000256" key="7">
    <source>
        <dbReference type="ARBA" id="ARBA00022840"/>
    </source>
</evidence>
<keyword evidence="5 11" id="KW-0812">Transmembrane</keyword>
<keyword evidence="3" id="KW-0813">Transport</keyword>
<keyword evidence="7 13" id="KW-0067">ATP-binding</keyword>
<feature type="transmembrane region" description="Helical" evidence="11">
    <location>
        <begin position="194"/>
        <end position="213"/>
    </location>
</feature>
<dbReference type="InterPro" id="IPR003439">
    <property type="entry name" value="ABC_transporter-like_ATP-bd"/>
</dbReference>
<keyword evidence="8" id="KW-0029">Amino-acid transport</keyword>
<dbReference type="Pfam" id="PF12399">
    <property type="entry name" value="BCA_ABC_TP_C"/>
    <property type="match status" value="1"/>
</dbReference>
<evidence type="ECO:0000256" key="8">
    <source>
        <dbReference type="ARBA" id="ARBA00022970"/>
    </source>
</evidence>
<evidence type="ECO:0000259" key="12">
    <source>
        <dbReference type="PROSITE" id="PS50893"/>
    </source>
</evidence>
<dbReference type="CDD" id="cd06582">
    <property type="entry name" value="TM_PBP1_LivH_like"/>
    <property type="match status" value="1"/>
</dbReference>
<dbReference type="AlphaFoldDB" id="A0A940XRP1"/>
<feature type="transmembrane region" description="Helical" evidence="11">
    <location>
        <begin position="140"/>
        <end position="162"/>
    </location>
</feature>
<dbReference type="EMBL" id="JAGPYQ010000001">
    <property type="protein sequence ID" value="MBQ0850744.1"/>
    <property type="molecule type" value="Genomic_DNA"/>
</dbReference>
<comment type="similarity">
    <text evidence="2">Belongs to the ABC transporter superfamily.</text>
</comment>
<sequence>MLNDLLPFIVAGIATGAILGLAGTGLVLTYKTSGIFNIGHGAVAAAAAYVFYYLRVDQEWPWWAALALAVGVLGPVFGLLLAAMSRALADQRASMKIVATIGLILIVQGLATVAYGFNTLRLPQYLPKGSEFFEVGGVNITYAQVTVTAVSLLVVGGLYVFFRTSRSGLAMRAVVNDPELVGLHGTDPQRVQRLAWGVGSMFAALSGVLIAPIAGLESVALTFLVVQAFGAAAVGAFSSIPLTYVGALVVGVAASVSTKYTLENSSLSGLSSSLPFFLLLVALLVVPRRKLDAPARAERPPTTPWHGPARTRLVAGAVVTALLAVVPFAVGTDLSYYTVGLTQAIMLLSLGLLVRTAGLVSLCQAAFAAIGAVAFAQFTANFGLPWLLALLLGALVVVPVAALLALPAIRLSGLFLALATLGFGLTVEQLLYSRSFFFTQTGIGRAMPRPGGFESDRAYYYVVLAFFVVTAVVMVVIHRGRLGRVLKGLAESPLAVRTLGLDVNLTRLLVFCIAGFFAGVAGILYGASVNYAVLGDQNYTAYSSLVLVAMLALMPFREPWYAVVALVGSVLPAYWHSEHAASWLNVLFGVAAVVTAMRGGTPPAPAALRTFVETRWGGPAKKPEPTAAKDPWTLREQATGLEIKDLTIRYGGRIAVEDIGFTAPVGSITGLIGPNGAGKTTTFNAASGLLTPTSGSVRLHDTDVTDKGAAARGRMGLGRTFQLMELCDSLTVAQNVALGIESSLAGTNVRGQLFATRAEARLTREAAEYAMELCGIADLRDRPAGSLSTGQRRLVELARCLGGPFDLLLLDEPSSGLDTAETERFGEILLDVVRRRGCGILLVEHDMALVLRICERIHVLDFRRMLFQGTPDEVRSSPVVQAAYLGTFDDTEAETAMARTPSTVTEGQAR</sequence>
<comment type="subcellular location">
    <subcellularLocation>
        <location evidence="1">Cell membrane</location>
        <topology evidence="1">Multi-pass membrane protein</topology>
    </subcellularLocation>
</comment>
<feature type="transmembrane region" description="Helical" evidence="11">
    <location>
        <begin position="508"/>
        <end position="527"/>
    </location>
</feature>
<dbReference type="PROSITE" id="PS50893">
    <property type="entry name" value="ABC_TRANSPORTER_2"/>
    <property type="match status" value="1"/>
</dbReference>
<feature type="transmembrane region" description="Helical" evidence="11">
    <location>
        <begin position="458"/>
        <end position="477"/>
    </location>
</feature>
<feature type="transmembrane region" description="Helical" evidence="11">
    <location>
        <begin position="539"/>
        <end position="556"/>
    </location>
</feature>
<dbReference type="Pfam" id="PF02653">
    <property type="entry name" value="BPD_transp_2"/>
    <property type="match status" value="2"/>
</dbReference>
<feature type="transmembrane region" description="Helical" evidence="11">
    <location>
        <begin position="268"/>
        <end position="286"/>
    </location>
</feature>
<feature type="transmembrane region" description="Helical" evidence="11">
    <location>
        <begin position="413"/>
        <end position="432"/>
    </location>
</feature>
<dbReference type="GO" id="GO:0005886">
    <property type="term" value="C:plasma membrane"/>
    <property type="evidence" value="ECO:0007669"/>
    <property type="project" value="UniProtKB-SubCell"/>
</dbReference>
<dbReference type="SMART" id="SM00382">
    <property type="entry name" value="AAA"/>
    <property type="match status" value="1"/>
</dbReference>
<feature type="transmembrane region" description="Helical" evidence="11">
    <location>
        <begin position="60"/>
        <end position="85"/>
    </location>
</feature>
<accession>A0A940XRP1</accession>
<dbReference type="RefSeq" id="WP_210885019.1">
    <property type="nucleotide sequence ID" value="NZ_JAGPYQ010000001.1"/>
</dbReference>
<gene>
    <name evidence="13" type="ORF">J8N05_21515</name>
</gene>
<evidence type="ECO:0000256" key="5">
    <source>
        <dbReference type="ARBA" id="ARBA00022692"/>
    </source>
</evidence>
<organism evidence="13 14">
    <name type="scientific">Streptomyces liliiviolaceus</name>
    <dbReference type="NCBI Taxonomy" id="2823109"/>
    <lineage>
        <taxon>Bacteria</taxon>
        <taxon>Bacillati</taxon>
        <taxon>Actinomycetota</taxon>
        <taxon>Actinomycetes</taxon>
        <taxon>Kitasatosporales</taxon>
        <taxon>Streptomycetaceae</taxon>
        <taxon>Streptomyces</taxon>
    </lineage>
</organism>
<dbReference type="InterPro" id="IPR043428">
    <property type="entry name" value="LivM-like"/>
</dbReference>
<keyword evidence="14" id="KW-1185">Reference proteome</keyword>
<evidence type="ECO:0000313" key="14">
    <source>
        <dbReference type="Proteomes" id="UP000677413"/>
    </source>
</evidence>